<dbReference type="PANTHER" id="PTHR21043">
    <property type="entry name" value="IOJAP SUPERFAMILY ORTHOLOG"/>
    <property type="match status" value="1"/>
</dbReference>
<dbReference type="Gene3D" id="3.30.460.10">
    <property type="entry name" value="Beta Polymerase, domain 2"/>
    <property type="match status" value="1"/>
</dbReference>
<comment type="caution">
    <text evidence="3">The sequence shown here is derived from an EMBL/GenBank/DDBJ whole genome shotgun (WGS) entry which is preliminary data.</text>
</comment>
<comment type="subunit">
    <text evidence="2">Interacts with ribosomal protein uL14 (rplN).</text>
</comment>
<evidence type="ECO:0000256" key="1">
    <source>
        <dbReference type="ARBA" id="ARBA00010574"/>
    </source>
</evidence>
<dbReference type="HAMAP" id="MF_01477">
    <property type="entry name" value="Iojap_RsfS"/>
    <property type="match status" value="1"/>
</dbReference>
<gene>
    <name evidence="2 3" type="primary">rsfS</name>
    <name evidence="3" type="ORF">ISN26_05095</name>
</gene>
<comment type="subcellular location">
    <subcellularLocation>
        <location evidence="2">Cytoplasm</location>
    </subcellularLocation>
</comment>
<dbReference type="PANTHER" id="PTHR21043:SF0">
    <property type="entry name" value="MITOCHONDRIAL ASSEMBLY OF RIBOSOMAL LARGE SUBUNIT PROTEIN 1"/>
    <property type="match status" value="1"/>
</dbReference>
<evidence type="ECO:0000256" key="2">
    <source>
        <dbReference type="HAMAP-Rule" id="MF_01477"/>
    </source>
</evidence>
<dbReference type="NCBIfam" id="TIGR00090">
    <property type="entry name" value="rsfS_iojap_ybeB"/>
    <property type="match status" value="1"/>
</dbReference>
<comment type="similarity">
    <text evidence="1 2">Belongs to the Iojap/RsfS family.</text>
</comment>
<dbReference type="GO" id="GO:0090071">
    <property type="term" value="P:negative regulation of ribosome biogenesis"/>
    <property type="evidence" value="ECO:0007669"/>
    <property type="project" value="UniProtKB-UniRule"/>
</dbReference>
<keyword evidence="2" id="KW-0963">Cytoplasm</keyword>
<dbReference type="Pfam" id="PF02410">
    <property type="entry name" value="RsfS"/>
    <property type="match status" value="1"/>
</dbReference>
<sequence>MTPATTAPTARDDLAELALRALDDAKAVDVTRIDIGRGMRLFDTLLICTATSNRHAAALTEKLRAAVKGSGRKVRGIEGPGELGWTLIDLGDVIVHVFLSDAREHYDLESLWGLAEDA</sequence>
<dbReference type="GO" id="GO:0005737">
    <property type="term" value="C:cytoplasm"/>
    <property type="evidence" value="ECO:0007669"/>
    <property type="project" value="UniProtKB-SubCell"/>
</dbReference>
<evidence type="ECO:0000313" key="4">
    <source>
        <dbReference type="Proteomes" id="UP000604381"/>
    </source>
</evidence>
<name>A0A930UIC0_9GAMM</name>
<dbReference type="InterPro" id="IPR043519">
    <property type="entry name" value="NT_sf"/>
</dbReference>
<accession>A0A930UIC0</accession>
<dbReference type="InterPro" id="IPR004394">
    <property type="entry name" value="Iojap/RsfS/C7orf30"/>
</dbReference>
<keyword evidence="2" id="KW-0810">Translation regulation</keyword>
<proteinExistence type="inferred from homology"/>
<comment type="function">
    <text evidence="2">Functions as a ribosomal silencing factor. Interacts with ribosomal protein uL14 (rplN), blocking formation of intersubunit bridge B8. Prevents association of the 30S and 50S ribosomal subunits and the formation of functional ribosomes, thus repressing translation.</text>
</comment>
<organism evidence="3 4">
    <name type="scientific">Candidatus Amphirhobacter heronislandensis</name>
    <dbReference type="NCBI Taxonomy" id="1732024"/>
    <lineage>
        <taxon>Bacteria</taxon>
        <taxon>Pseudomonadati</taxon>
        <taxon>Pseudomonadota</taxon>
        <taxon>Gammaproteobacteria</taxon>
        <taxon>Candidatus Tethybacterales</taxon>
        <taxon>Candidatus Tethybacteraceae</taxon>
        <taxon>Candidatus Amphirhobacter</taxon>
    </lineage>
</organism>
<dbReference type="SUPFAM" id="SSF81301">
    <property type="entry name" value="Nucleotidyltransferase"/>
    <property type="match status" value="1"/>
</dbReference>
<keyword evidence="4" id="KW-1185">Reference proteome</keyword>
<dbReference type="Proteomes" id="UP000604381">
    <property type="component" value="Unassembled WGS sequence"/>
</dbReference>
<protein>
    <recommendedName>
        <fullName evidence="2">Ribosomal silencing factor RsfS</fullName>
    </recommendedName>
</protein>
<evidence type="ECO:0000313" key="3">
    <source>
        <dbReference type="EMBL" id="MBF2735437.1"/>
    </source>
</evidence>
<keyword evidence="2" id="KW-0678">Repressor</keyword>
<dbReference type="GO" id="GO:0042256">
    <property type="term" value="P:cytosolic ribosome assembly"/>
    <property type="evidence" value="ECO:0007669"/>
    <property type="project" value="UniProtKB-UniRule"/>
</dbReference>
<dbReference type="EMBL" id="JADHEI010000033">
    <property type="protein sequence ID" value="MBF2735437.1"/>
    <property type="molecule type" value="Genomic_DNA"/>
</dbReference>
<dbReference type="AlphaFoldDB" id="A0A930UIC0"/>
<dbReference type="GO" id="GO:0017148">
    <property type="term" value="P:negative regulation of translation"/>
    <property type="evidence" value="ECO:0007669"/>
    <property type="project" value="UniProtKB-UniRule"/>
</dbReference>
<reference evidence="3" key="1">
    <citation type="submission" date="2020-10" db="EMBL/GenBank/DDBJ databases">
        <title>An improved Amphimedon queenslandica hologenome assembly reveals how three proteobacterial symbionts can extend the metabolic phenotypic of their marine sponge host.</title>
        <authorList>
            <person name="Degnan B."/>
            <person name="Degnan S."/>
            <person name="Xiang X."/>
        </authorList>
    </citation>
    <scope>NUCLEOTIDE SEQUENCE</scope>
    <source>
        <strain evidence="3">AqS2</strain>
    </source>
</reference>
<dbReference type="GO" id="GO:0043023">
    <property type="term" value="F:ribosomal large subunit binding"/>
    <property type="evidence" value="ECO:0007669"/>
    <property type="project" value="TreeGrafter"/>
</dbReference>